<dbReference type="OrthoDB" id="2420086at2759"/>
<dbReference type="InterPro" id="IPR050167">
    <property type="entry name" value="Ser_Thr_protein_kinase"/>
</dbReference>
<proteinExistence type="predicted"/>
<evidence type="ECO:0000256" key="3">
    <source>
        <dbReference type="SAM" id="MobiDB-lite"/>
    </source>
</evidence>
<dbReference type="PRINTS" id="PR00109">
    <property type="entry name" value="TYRKINASE"/>
</dbReference>
<dbReference type="InterPro" id="IPR011009">
    <property type="entry name" value="Kinase-like_dom_sf"/>
</dbReference>
<feature type="binding site" evidence="2">
    <location>
        <position position="648"/>
    </location>
    <ligand>
        <name>Mg(2+)</name>
        <dbReference type="ChEBI" id="CHEBI:18420"/>
    </ligand>
</feature>
<dbReference type="PANTHER" id="PTHR23257">
    <property type="entry name" value="SERINE-THREONINE PROTEIN KINASE"/>
    <property type="match status" value="1"/>
</dbReference>
<name>A0A015LT60_RHIIW</name>
<evidence type="ECO:0000259" key="4">
    <source>
        <dbReference type="PROSITE" id="PS50011"/>
    </source>
</evidence>
<evidence type="ECO:0000313" key="5">
    <source>
        <dbReference type="EMBL" id="EXX57893.1"/>
    </source>
</evidence>
<feature type="compositionally biased region" description="Low complexity" evidence="3">
    <location>
        <begin position="262"/>
        <end position="286"/>
    </location>
</feature>
<dbReference type="Pfam" id="PF07714">
    <property type="entry name" value="PK_Tyr_Ser-Thr"/>
    <property type="match status" value="1"/>
</dbReference>
<dbReference type="InterPro" id="IPR000719">
    <property type="entry name" value="Prot_kinase_dom"/>
</dbReference>
<feature type="compositionally biased region" description="Basic residues" evidence="3">
    <location>
        <begin position="407"/>
        <end position="419"/>
    </location>
</feature>
<comment type="caution">
    <text evidence="5">The sequence shown here is derived from an EMBL/GenBank/DDBJ whole genome shotgun (WGS) entry which is preliminary data.</text>
</comment>
<feature type="domain" description="Protein kinase" evidence="4">
    <location>
        <begin position="504"/>
        <end position="777"/>
    </location>
</feature>
<keyword evidence="6" id="KW-1185">Reference proteome</keyword>
<dbReference type="GO" id="GO:0005737">
    <property type="term" value="C:cytoplasm"/>
    <property type="evidence" value="ECO:0007669"/>
    <property type="project" value="TreeGrafter"/>
</dbReference>
<dbReference type="GO" id="GO:0046872">
    <property type="term" value="F:metal ion binding"/>
    <property type="evidence" value="ECO:0007669"/>
    <property type="project" value="UniProtKB-KW"/>
</dbReference>
<dbReference type="GO" id="GO:0005524">
    <property type="term" value="F:ATP binding"/>
    <property type="evidence" value="ECO:0007669"/>
    <property type="project" value="InterPro"/>
</dbReference>
<organism evidence="5 6">
    <name type="scientific">Rhizophagus irregularis (strain DAOM 197198w)</name>
    <name type="common">Glomus intraradices</name>
    <dbReference type="NCBI Taxonomy" id="1432141"/>
    <lineage>
        <taxon>Eukaryota</taxon>
        <taxon>Fungi</taxon>
        <taxon>Fungi incertae sedis</taxon>
        <taxon>Mucoromycota</taxon>
        <taxon>Glomeromycotina</taxon>
        <taxon>Glomeromycetes</taxon>
        <taxon>Glomerales</taxon>
        <taxon>Glomeraceae</taxon>
        <taxon>Rhizophagus</taxon>
    </lineage>
</organism>
<dbReference type="EMBL" id="JEMT01027205">
    <property type="protein sequence ID" value="EXX57893.1"/>
    <property type="molecule type" value="Genomic_DNA"/>
</dbReference>
<dbReference type="InterPro" id="IPR001245">
    <property type="entry name" value="Ser-Thr/Tyr_kinase_cat_dom"/>
</dbReference>
<evidence type="ECO:0000256" key="2">
    <source>
        <dbReference type="PIRSR" id="PIRSR000615-3"/>
    </source>
</evidence>
<feature type="region of interest" description="Disordered" evidence="3">
    <location>
        <begin position="200"/>
        <end position="232"/>
    </location>
</feature>
<protein>
    <submittedName>
        <fullName evidence="5">Cdc15p</fullName>
    </submittedName>
</protein>
<feature type="binding site" evidence="2">
    <location>
        <position position="660"/>
    </location>
    <ligand>
        <name>Mg(2+)</name>
        <dbReference type="ChEBI" id="CHEBI:18420"/>
    </ligand>
</feature>
<dbReference type="Gene3D" id="1.10.510.10">
    <property type="entry name" value="Transferase(Phosphotransferase) domain 1"/>
    <property type="match status" value="1"/>
</dbReference>
<dbReference type="PROSITE" id="PS50011">
    <property type="entry name" value="PROTEIN_KINASE_DOM"/>
    <property type="match status" value="1"/>
</dbReference>
<sequence length="826" mass="94098">MIKQKTSFDSLIVDSHSGKGKFSLPTLRRYSSTTNLHQQENVNTPQILQRSLSSIFRKIPKNSNEKRENDTNSIDDDNASITSSDSSLDENDTKYNNKLISIFSGAFNNKGNNNLNNNHNKKKRYNFNEIIVSNEIIITTTDSKDFKDDENYGYINPTLTTYETHLHTPTHNYSFYYPCRSKSVPLLPKLSEEYSQLSRHTSINERELPTIPDDKIVSTSTTTTTTSSPKSSLTINVSHVEPTLSLEILRYSVSTSPLISPKLSLHSSSSPSPPNSTSLLPSSSSSPPLPPLLPLSSKPSTPGLLIIPNNNNNNCNNNIKTITNIVTTPTTPTEISESWPFARYPLRSTFYNLSDLPPSNPSPRSFNNSKISVTPPLKHSQSKSSTRSSRSKSVSRSLSKSSLRSKSLSRTHSKGSLRRSKSELFPPTIKKSYDPNHCFYGLCEKCKQPRTGILWCQSCYTTIFRKDFDNWTSGDYNIDEFIKKTQINSNNICELLEWIPFEKFRDLQLIGEGGYSIVYLAKWIDGRILDLNEDGKWERTGENDVILKVFFNSKELSEDYLNELDIYHKSTPKLNHVLRCYGISKDPFAKNTIMVMEYAKDGNLKNHLKNNFNNITWIKRISMINDITKSLKSIHSSGLIHKDLHSSNILIHDDYTFIDDLGLCTPKIQNNNNNDSNLLYGVMPYVAPEVLKGNQFTMKSDIYSFGMIMYEIITSLPPYHDYNWDENLLRDICDGIRPKIPEGIPNCYIELMTKCWSQNPEDRPNADYLAKILEDWKNNISQIEEFNIAEQFRLNQSNSIDIEKSVNYKSKALPKFYEILPTSSNE</sequence>
<dbReference type="SUPFAM" id="SSF56112">
    <property type="entry name" value="Protein kinase-like (PK-like)"/>
    <property type="match status" value="1"/>
</dbReference>
<feature type="region of interest" description="Disordered" evidence="3">
    <location>
        <begin position="58"/>
        <end position="90"/>
    </location>
</feature>
<reference evidence="5 6" key="1">
    <citation type="submission" date="2014-02" db="EMBL/GenBank/DDBJ databases">
        <title>Single nucleus genome sequencing reveals high similarity among nuclei of an endomycorrhizal fungus.</title>
        <authorList>
            <person name="Lin K."/>
            <person name="Geurts R."/>
            <person name="Zhang Z."/>
            <person name="Limpens E."/>
            <person name="Saunders D.G."/>
            <person name="Mu D."/>
            <person name="Pang E."/>
            <person name="Cao H."/>
            <person name="Cha H."/>
            <person name="Lin T."/>
            <person name="Zhou Q."/>
            <person name="Shang Y."/>
            <person name="Li Y."/>
            <person name="Ivanov S."/>
            <person name="Sharma T."/>
            <person name="Velzen R.V."/>
            <person name="Ruijter N.D."/>
            <person name="Aanen D.K."/>
            <person name="Win J."/>
            <person name="Kamoun S."/>
            <person name="Bisseling T."/>
            <person name="Huang S."/>
        </authorList>
    </citation>
    <scope>NUCLEOTIDE SEQUENCE [LARGE SCALE GENOMIC DNA]</scope>
    <source>
        <strain evidence="6">DAOM197198w</strain>
    </source>
</reference>
<dbReference type="GO" id="GO:0007165">
    <property type="term" value="P:signal transduction"/>
    <property type="evidence" value="ECO:0007669"/>
    <property type="project" value="TreeGrafter"/>
</dbReference>
<feature type="active site" description="Proton acceptor" evidence="1">
    <location>
        <position position="643"/>
    </location>
</feature>
<accession>A0A015LT60</accession>
<feature type="region of interest" description="Disordered" evidence="3">
    <location>
        <begin position="262"/>
        <end position="297"/>
    </location>
</feature>
<feature type="region of interest" description="Disordered" evidence="3">
    <location>
        <begin position="355"/>
        <end position="421"/>
    </location>
</feature>
<dbReference type="OMA" id="ICELLEW"/>
<feature type="compositionally biased region" description="Low complexity" evidence="3">
    <location>
        <begin position="377"/>
        <end position="406"/>
    </location>
</feature>
<keyword evidence="2" id="KW-0460">Magnesium</keyword>
<evidence type="ECO:0000313" key="6">
    <source>
        <dbReference type="Proteomes" id="UP000022910"/>
    </source>
</evidence>
<dbReference type="HOGENOM" id="CLU_017933_0_0_1"/>
<gene>
    <name evidence="5" type="ORF">RirG_203000</name>
</gene>
<feature type="compositionally biased region" description="Basic and acidic residues" evidence="3">
    <location>
        <begin position="202"/>
        <end position="216"/>
    </location>
</feature>
<dbReference type="GO" id="GO:0004672">
    <property type="term" value="F:protein kinase activity"/>
    <property type="evidence" value="ECO:0007669"/>
    <property type="project" value="InterPro"/>
</dbReference>
<dbReference type="Proteomes" id="UP000022910">
    <property type="component" value="Unassembled WGS sequence"/>
</dbReference>
<evidence type="ECO:0000256" key="1">
    <source>
        <dbReference type="PIRSR" id="PIRSR000615-1"/>
    </source>
</evidence>
<dbReference type="AlphaFoldDB" id="A0A015LT60"/>
<dbReference type="SMR" id="A0A015LT60"/>
<keyword evidence="2" id="KW-0479">Metal-binding</keyword>
<feature type="compositionally biased region" description="Low complexity" evidence="3">
    <location>
        <begin position="355"/>
        <end position="369"/>
    </location>
</feature>
<dbReference type="PANTHER" id="PTHR23257:SF963">
    <property type="entry name" value="AT08303P"/>
    <property type="match status" value="1"/>
</dbReference>
<feature type="compositionally biased region" description="Low complexity" evidence="3">
    <location>
        <begin position="218"/>
        <end position="232"/>
    </location>
</feature>